<feature type="signal peptide" evidence="1">
    <location>
        <begin position="1"/>
        <end position="16"/>
    </location>
</feature>
<dbReference type="SUPFAM" id="SSF56935">
    <property type="entry name" value="Porins"/>
    <property type="match status" value="1"/>
</dbReference>
<dbReference type="EMBL" id="JACVFC010000001">
    <property type="protein sequence ID" value="MBC9928868.1"/>
    <property type="molecule type" value="Genomic_DNA"/>
</dbReference>
<keyword evidence="3" id="KW-1185">Reference proteome</keyword>
<comment type="caution">
    <text evidence="2">The sequence shown here is derived from an EMBL/GenBank/DDBJ whole genome shotgun (WGS) entry which is preliminary data.</text>
</comment>
<evidence type="ECO:0000256" key="1">
    <source>
        <dbReference type="SAM" id="SignalP"/>
    </source>
</evidence>
<protein>
    <recommendedName>
        <fullName evidence="4">TonB-dependent receptor</fullName>
    </recommendedName>
</protein>
<reference evidence="2 3" key="1">
    <citation type="submission" date="2020-09" db="EMBL/GenBank/DDBJ databases">
        <title>Genome sequences of type strains of Chitinophaga qingshengii and Chitinophaga varians.</title>
        <authorList>
            <person name="Kittiwongwattana C."/>
        </authorList>
    </citation>
    <scope>NUCLEOTIDE SEQUENCE [LARGE SCALE GENOMIC DNA]</scope>
    <source>
        <strain evidence="2 3">JCM 30026</strain>
    </source>
</reference>
<keyword evidence="1" id="KW-0732">Signal</keyword>
<proteinExistence type="predicted"/>
<organism evidence="2 3">
    <name type="scientific">Chitinophaga qingshengii</name>
    <dbReference type="NCBI Taxonomy" id="1569794"/>
    <lineage>
        <taxon>Bacteria</taxon>
        <taxon>Pseudomonadati</taxon>
        <taxon>Bacteroidota</taxon>
        <taxon>Chitinophagia</taxon>
        <taxon>Chitinophagales</taxon>
        <taxon>Chitinophagaceae</taxon>
        <taxon>Chitinophaga</taxon>
    </lineage>
</organism>
<evidence type="ECO:0008006" key="4">
    <source>
        <dbReference type="Google" id="ProtNLM"/>
    </source>
</evidence>
<name>A0ABR7TEZ1_9BACT</name>
<evidence type="ECO:0000313" key="2">
    <source>
        <dbReference type="EMBL" id="MBC9928868.1"/>
    </source>
</evidence>
<dbReference type="RefSeq" id="WP_188086029.1">
    <property type="nucleotide sequence ID" value="NZ_JACVFC010000001.1"/>
</dbReference>
<sequence length="840" mass="95294">MKYCLLLLLIPAFLHAQEQDWRTVEPIVSEDYRALLRQSTPLWKDSTRLQSGKFLRSGESGQFSPFKRPVDLKVSKGTVKLVYIPKYRLRFSGSFGNIIEVKSVYRIPGLQQEYVQGRSVNGGLQWRGAETGEMFSYGPALRTLVFDGTAYPYDGQGKLTPAGAANGTPAVAYENSIFRPAVNWRTGLALRGAINKQYKEWVTLKLDLEHSDAGMVVRYNNDHTNKLMTSAGMQLNKFNVNLGYQYRDNHATTNNRNGFLNRAWQQSLLTPASFDNAYSGKAYGREADNPLTLLKYNGNHYTEYNHGYSVTVNYKSKKLTAGSDYAGVTGRQYATETYPPGMSGIPPEGFRADRDTRLQQHILNTYLTCKIGNNEIYTEITARHIFSAIDNVIGYTPSDLRYQYRRTANEFMLEAPFYFQLSYKTKASVEVGNRAYLSNTARKREYWLPSAGASIVHEGYSGFKTRVFSRWNQTARELPLDKSLAYLQLTRYNANDVRSYFATTEVAGYDQERAVRSREWSTGLEISYRRLSMEGAVYGKKILGDQFPAYIGNEWKLAGLADHRTTGYELTLRLVQRYWNYDMLDYAGSISLNGYRNKVTDIVNGGDYTPIAGFRDVNIALVKGEPFGVIVGSTWRRDAAGRLVIGPDGFPMAAAKGIIGNPNPDFILKHNSRLFWRKWQLDAALEWKKGGRKWNGTQAMLDYYGRSQVSGNDRNITGYVFNGVTEDGRPNTKPVAFYDPGRPMEENRWVRYGPGGVAEDYVQQADYLRLNTVQLSYRWNFSQFVRELTVAGYVNNLLLWTPYKGGDPAQLLFDYPNSTGLDFFNLPAVKTFGCNVLIKF</sequence>
<gene>
    <name evidence="2" type="ORF">ICL07_00685</name>
</gene>
<evidence type="ECO:0000313" key="3">
    <source>
        <dbReference type="Proteomes" id="UP000659124"/>
    </source>
</evidence>
<dbReference type="Proteomes" id="UP000659124">
    <property type="component" value="Unassembled WGS sequence"/>
</dbReference>
<accession>A0ABR7TEZ1</accession>
<feature type="chain" id="PRO_5045754115" description="TonB-dependent receptor" evidence="1">
    <location>
        <begin position="17"/>
        <end position="840"/>
    </location>
</feature>